<evidence type="ECO:0000313" key="4">
    <source>
        <dbReference type="Proteomes" id="UP001211005"/>
    </source>
</evidence>
<keyword evidence="4" id="KW-1185">Reference proteome</keyword>
<dbReference type="InterPro" id="IPR000601">
    <property type="entry name" value="PKD_dom"/>
</dbReference>
<dbReference type="Proteomes" id="UP001211005">
    <property type="component" value="Plasmid unnamed3"/>
</dbReference>
<evidence type="ECO:0000256" key="1">
    <source>
        <dbReference type="SAM" id="MobiDB-lite"/>
    </source>
</evidence>
<dbReference type="Pfam" id="PF18911">
    <property type="entry name" value="PKD_4"/>
    <property type="match status" value="1"/>
</dbReference>
<organism evidence="3 4">
    <name type="scientific">Hymenobacter canadensis</name>
    <dbReference type="NCBI Taxonomy" id="2999067"/>
    <lineage>
        <taxon>Bacteria</taxon>
        <taxon>Pseudomonadati</taxon>
        <taxon>Bacteroidota</taxon>
        <taxon>Cytophagia</taxon>
        <taxon>Cytophagales</taxon>
        <taxon>Hymenobacteraceae</taxon>
        <taxon>Hymenobacter</taxon>
    </lineage>
</organism>
<dbReference type="InterPro" id="IPR022409">
    <property type="entry name" value="PKD/Chitinase_dom"/>
</dbReference>
<proteinExistence type="predicted"/>
<dbReference type="EMBL" id="CP114770">
    <property type="protein sequence ID" value="WBA44389.1"/>
    <property type="molecule type" value="Genomic_DNA"/>
</dbReference>
<dbReference type="SUPFAM" id="SSF49299">
    <property type="entry name" value="PKD domain"/>
    <property type="match status" value="1"/>
</dbReference>
<evidence type="ECO:0000313" key="3">
    <source>
        <dbReference type="EMBL" id="WBA44389.1"/>
    </source>
</evidence>
<accession>A0ABY7LVI2</accession>
<geneLocation type="plasmid" evidence="3 4">
    <name>unnamed3</name>
</geneLocation>
<protein>
    <submittedName>
        <fullName evidence="3">PKD domain-containing protein</fullName>
    </submittedName>
</protein>
<dbReference type="InterPro" id="IPR013783">
    <property type="entry name" value="Ig-like_fold"/>
</dbReference>
<dbReference type="Gene3D" id="2.60.120.260">
    <property type="entry name" value="Galactose-binding domain-like"/>
    <property type="match status" value="1"/>
</dbReference>
<evidence type="ECO:0000259" key="2">
    <source>
        <dbReference type="PROSITE" id="PS50093"/>
    </source>
</evidence>
<sequence length="1496" mass="164661">MKKNLLACVSIALCVLQTSDVSGQRAKSRLHLPSSRPEAAQLLNRVPAQNDISSGYKAPSFRGPTFQRDAQGSIISLEQLRTDAQRNSNTESDNSTDDFTDRSFSVGIPASPTANSLTVNTGSSGVDAYTGAASVTIPLWEVKSREATLPITLAYSGGGVKVNDVAGWVGMGWHLNAGGVIARTMMGRPDDASLGYFFTGAAYLNNVCDMPGQRFLEGAVGNWDTQPDVFSFNFDGYSGQFVFDTDRTIRMIPQQPLTIIPTYTSIGELASFKVLTPQGVEYSFGTTNNSVERSSGGVFNYTLEVLSPVGPTTNRGNDYRNENMYRLDGSLDPISGAPSMSCSPSIEQSPRVTYQTLPEYNSTWYLTEKKMPSTGDFIRLVYTADGGGISDYRTSLSQVFTGPKLVRRNNRYEFECRQKPFDTGLNNPYGCVIDESLNRRDNDAITISEVYHFFYAKRLTSIVTASGNTTVNFQANLTRQDILGGSHALTDISVLNVANNVVKRFTLDYEYALFDRGSSGEYEYSLVEVDDRDPQGNPTFLTRAAECKRIMLKGVTESEGCNASAHRFSYTQNGLPRRLSPMQDWGGYFNDRNSIFSFGSYYSNGVTYPTFKVRIPGMPGAMSTSRAPILSRAQNCSLIGVTYPTGGTAEYSYELHKRATDAPTSYTPGIRVGQLTYKDRGQIVKQIKYNYRASNGQGGWQSSGAGDGPTSSYEQDAEFTYPNECKTSMIFIASYSQTEVGMTKGSLVGYSRVEEVVDGAGSTVSYFTHPWASSSEDSPSATLDFAGRCASTYLHDFPFPANTSRDYRRGLLTKQQMLNSDGLLVKQVDVTYSPFIENNIPFRVKAYKLGYHMVNPDKSSAHFTFGYWYYESDWVYKKQESVTTFSQDSPGDLSMASKVVTDYTYDPASLLLRQERTYRVGTAGAHLTRYTYTGDFAAVASKPAWLTSMLARKMRGQVVEKVAYVEKTLNGATTLMAVQGALTQYNVFGTNLRPAWQKTFMSVHGLAGFTAVSVSQGTMVADEHYRLHTAFDSYDDQGNLTLSTDASGISTGYIWGYSRNLLTSKVINGQPAYSSGQFAAPCGHTSFESQSTAGNEDEDLWSKPTSYCYEAKTGQRSAYLNGDGYSPGRTFTIMPNFQQGKYIFSAWVKTDPSITGSSTGNLVIETSNGITNQNLNWKGDPFTIASVDGWKRVQVTVDLEALQLPSNTPVRLKCYAWLTGGRPFVIDELRFHHISAMMETLTYSPLIGVTSKSDATGHTSAYEYDALNRLRLTRDDKGNITQRHTYNLNATDRTLSAAFSVFGGRTVNEQQNFRPTNGNYCLIGTTTYVWQFGDGATSLEELPNHRYTAPGTYTVTLTATNSEYGSATTTQQVIIVTPLNATICANGTVGYDICRNEIDQYGDCTDGTGTVRSVVFQVYPTGGCGNYRYQWQTFNAATQSWSNVGSISTSTVSNRYYLAKTAEVEFTVRCQVLDNCGNSIETPELRAASYKSLDCF</sequence>
<feature type="domain" description="PKD" evidence="2">
    <location>
        <begin position="1326"/>
        <end position="1382"/>
    </location>
</feature>
<reference evidence="3 4" key="1">
    <citation type="submission" date="2022-12" db="EMBL/GenBank/DDBJ databases">
        <title>Hymenobacter canadensis sp. nov. isolated from lake water of the Cambridge Bay, Canada.</title>
        <authorList>
            <person name="Kim W.H."/>
            <person name="Lee Y.M."/>
        </authorList>
    </citation>
    <scope>NUCLEOTIDE SEQUENCE [LARGE SCALE GENOMIC DNA]</scope>
    <source>
        <strain evidence="3 4">PAMC 29467</strain>
        <plasmid evidence="3 4">unnamed3</plasmid>
    </source>
</reference>
<name>A0ABY7LVI2_9BACT</name>
<dbReference type="RefSeq" id="WP_269562408.1">
    <property type="nucleotide sequence ID" value="NZ_CP114770.1"/>
</dbReference>
<gene>
    <name evidence="3" type="ORF">O3303_21805</name>
</gene>
<dbReference type="InterPro" id="IPR035986">
    <property type="entry name" value="PKD_dom_sf"/>
</dbReference>
<dbReference type="Gene3D" id="2.60.40.10">
    <property type="entry name" value="Immunoglobulins"/>
    <property type="match status" value="1"/>
</dbReference>
<keyword evidence="3" id="KW-0614">Plasmid</keyword>
<dbReference type="PROSITE" id="PS50093">
    <property type="entry name" value="PKD"/>
    <property type="match status" value="1"/>
</dbReference>
<feature type="region of interest" description="Disordered" evidence="1">
    <location>
        <begin position="81"/>
        <end position="107"/>
    </location>
</feature>
<dbReference type="SMART" id="SM00089">
    <property type="entry name" value="PKD"/>
    <property type="match status" value="1"/>
</dbReference>
<dbReference type="CDD" id="cd00146">
    <property type="entry name" value="PKD"/>
    <property type="match status" value="1"/>
</dbReference>